<dbReference type="RefSeq" id="WP_154486362.1">
    <property type="nucleotide sequence ID" value="NZ_VUMW01000003.1"/>
</dbReference>
<evidence type="ECO:0000256" key="5">
    <source>
        <dbReference type="ARBA" id="ARBA00022839"/>
    </source>
</evidence>
<keyword evidence="4" id="KW-0378">Hydrolase</keyword>
<dbReference type="NCBIfam" id="TIGR00644">
    <property type="entry name" value="recJ"/>
    <property type="match status" value="1"/>
</dbReference>
<dbReference type="SUPFAM" id="SSF64182">
    <property type="entry name" value="DHH phosphoesterases"/>
    <property type="match status" value="1"/>
</dbReference>
<dbReference type="InterPro" id="IPR004610">
    <property type="entry name" value="RecJ"/>
</dbReference>
<dbReference type="InterPro" id="IPR041122">
    <property type="entry name" value="RecJ_OB"/>
</dbReference>
<evidence type="ECO:0000259" key="6">
    <source>
        <dbReference type="Pfam" id="PF01368"/>
    </source>
</evidence>
<evidence type="ECO:0000259" key="7">
    <source>
        <dbReference type="Pfam" id="PF02272"/>
    </source>
</evidence>
<evidence type="ECO:0000256" key="3">
    <source>
        <dbReference type="ARBA" id="ARBA00022722"/>
    </source>
</evidence>
<keyword evidence="5 10" id="KW-0269">Exonuclease</keyword>
<dbReference type="Pfam" id="PF01368">
    <property type="entry name" value="DHH"/>
    <property type="match status" value="1"/>
</dbReference>
<feature type="domain" description="DDH" evidence="6">
    <location>
        <begin position="76"/>
        <end position="220"/>
    </location>
</feature>
<feature type="domain" description="DHHA1" evidence="7">
    <location>
        <begin position="341"/>
        <end position="433"/>
    </location>
</feature>
<dbReference type="InterPro" id="IPR001667">
    <property type="entry name" value="DDH_dom"/>
</dbReference>
<comment type="caution">
    <text evidence="10">The sequence shown here is derived from an EMBL/GenBank/DDBJ whole genome shotgun (WGS) entry which is preliminary data.</text>
</comment>
<dbReference type="Gene3D" id="3.90.1640.30">
    <property type="match status" value="1"/>
</dbReference>
<dbReference type="Pfam" id="PF10141">
    <property type="entry name" value="ssDNA-exonuc_C"/>
    <property type="match status" value="1"/>
</dbReference>
<dbReference type="Proteomes" id="UP000452141">
    <property type="component" value="Unassembled WGS sequence"/>
</dbReference>
<dbReference type="PANTHER" id="PTHR30255">
    <property type="entry name" value="SINGLE-STRANDED-DNA-SPECIFIC EXONUCLEASE RECJ"/>
    <property type="match status" value="1"/>
</dbReference>
<dbReference type="InterPro" id="IPR051673">
    <property type="entry name" value="SSDNA_exonuclease_RecJ"/>
</dbReference>
<evidence type="ECO:0000259" key="9">
    <source>
        <dbReference type="Pfam" id="PF17768"/>
    </source>
</evidence>
<evidence type="ECO:0000259" key="8">
    <source>
        <dbReference type="Pfam" id="PF10141"/>
    </source>
</evidence>
<dbReference type="GO" id="GO:0006310">
    <property type="term" value="P:DNA recombination"/>
    <property type="evidence" value="ECO:0007669"/>
    <property type="project" value="InterPro"/>
</dbReference>
<comment type="similarity">
    <text evidence="1">Belongs to the RecJ family.</text>
</comment>
<evidence type="ECO:0000313" key="11">
    <source>
        <dbReference type="Proteomes" id="UP000452141"/>
    </source>
</evidence>
<organism evidence="10 11">
    <name type="scientific">Lactobacillus equicursoris</name>
    <dbReference type="NCBI Taxonomy" id="420645"/>
    <lineage>
        <taxon>Bacteria</taxon>
        <taxon>Bacillati</taxon>
        <taxon>Bacillota</taxon>
        <taxon>Bacilli</taxon>
        <taxon>Lactobacillales</taxon>
        <taxon>Lactobacillaceae</taxon>
        <taxon>Lactobacillus</taxon>
    </lineage>
</organism>
<dbReference type="InterPro" id="IPR003156">
    <property type="entry name" value="DHHA1_dom"/>
</dbReference>
<proteinExistence type="inferred from homology"/>
<dbReference type="GO" id="GO:0008409">
    <property type="term" value="F:5'-3' exonuclease activity"/>
    <property type="evidence" value="ECO:0007669"/>
    <property type="project" value="InterPro"/>
</dbReference>
<name>A0A844FLI3_9LACO</name>
<dbReference type="PANTHER" id="PTHR30255:SF2">
    <property type="entry name" value="SINGLE-STRANDED-DNA-SPECIFIC EXONUCLEASE RECJ"/>
    <property type="match status" value="1"/>
</dbReference>
<feature type="domain" description="RecJ OB" evidence="9">
    <location>
        <begin position="446"/>
        <end position="543"/>
    </location>
</feature>
<dbReference type="InterPro" id="IPR038763">
    <property type="entry name" value="DHH_sf"/>
</dbReference>
<reference evidence="10 11" key="1">
    <citation type="submission" date="2019-08" db="EMBL/GenBank/DDBJ databases">
        <title>In-depth cultivation of the pig gut microbiome towards novel bacterial diversity and tailored functional studies.</title>
        <authorList>
            <person name="Wylensek D."/>
            <person name="Hitch T.C.A."/>
            <person name="Clavel T."/>
        </authorList>
    </citation>
    <scope>NUCLEOTIDE SEQUENCE [LARGE SCALE GENOMIC DNA]</scope>
    <source>
        <strain evidence="10 11">WCA-470BD-2E</strain>
    </source>
</reference>
<evidence type="ECO:0000256" key="1">
    <source>
        <dbReference type="ARBA" id="ARBA00005915"/>
    </source>
</evidence>
<dbReference type="AlphaFoldDB" id="A0A844FLI3"/>
<dbReference type="EMBL" id="VUMW01000003">
    <property type="protein sequence ID" value="MST79238.1"/>
    <property type="molecule type" value="Genomic_DNA"/>
</dbReference>
<dbReference type="GO" id="GO:0003676">
    <property type="term" value="F:nucleic acid binding"/>
    <property type="evidence" value="ECO:0007669"/>
    <property type="project" value="InterPro"/>
</dbReference>
<evidence type="ECO:0000256" key="2">
    <source>
        <dbReference type="ARBA" id="ARBA00019841"/>
    </source>
</evidence>
<feature type="domain" description="Single-stranded-DNA-specific exonuclease RecJ C-terminal" evidence="8">
    <location>
        <begin position="557"/>
        <end position="742"/>
    </location>
</feature>
<gene>
    <name evidence="10" type="primary">recJ</name>
    <name evidence="10" type="ORF">FYJ61_01815</name>
</gene>
<accession>A0A844FLI3</accession>
<dbReference type="Pfam" id="PF02272">
    <property type="entry name" value="DHHA1"/>
    <property type="match status" value="1"/>
</dbReference>
<dbReference type="InterPro" id="IPR018779">
    <property type="entry name" value="RecJ_C"/>
</dbReference>
<evidence type="ECO:0000313" key="10">
    <source>
        <dbReference type="EMBL" id="MST79238.1"/>
    </source>
</evidence>
<dbReference type="GO" id="GO:0006281">
    <property type="term" value="P:DNA repair"/>
    <property type="evidence" value="ECO:0007669"/>
    <property type="project" value="InterPro"/>
</dbReference>
<dbReference type="Gene3D" id="3.10.310.30">
    <property type="match status" value="1"/>
</dbReference>
<dbReference type="Pfam" id="PF17768">
    <property type="entry name" value="RecJ_OB"/>
    <property type="match status" value="1"/>
</dbReference>
<protein>
    <recommendedName>
        <fullName evidence="2">Single-stranded-DNA-specific exonuclease RecJ</fullName>
    </recommendedName>
</protein>
<sequence>MKWQERKAAPLASDLAEEFQLSPLTAKLFSLRGINTAEQLEYWFNATEEDLADPYLMHDMDKAVDRINQALDNGEKITIYGDYDADGITATAIMTEMLSIMGADVHYFIPDRFKDGYGPSLDRYKDIVADGTNLIITVDNGVTGIEEVAYAKEHGVDTIVTDHHTFKDQMPDAYAIVHCNYPGQDYPFDDYCGAGVAYTIARAVLEDTASEFLELAMIGTIGDMVKVSGEGHVLVKRGLELLNETSRPGLRALINNAGLNFGQINEEDVGFNIAPRLNACGRLADASLAVRLLLAESPGEAQELADQVEKLNTERKDLTQQTMDQADAQIKQMGYQDKPTLTLYNPSWHEGVMGLVANKVVEKYHKPTLMLTKNKSGIVKGSGRSDARFNLFNALKPLEGQSIVQFGGHDFACGLSTTEDQVAQLRADFNASFETGEIKEEKVQEYDGKINPQDVSLDAVNNLQVAGPFGQDNPEPVFLVDQPKISSFRPMRKGASFNVGSVRAVDFAHPLSETTVPFISQILVKPVINTFKGRSNVQFRVIDLKYGPSLAAFAPHIVDLRGQEGLLGFADKYLLFDEKNIPVAKERFGLADGQLALAKNDEDLSQAIVSVLDVPANAAQLNYVLKKPYRQLFLRFQLDRLPGQNLPSRMNFGQVWEYLVQHPGEKPNDYVRASAQMGLDPDSLLFILRVFFTLDFVKMEEDRLVPEQSPAKKSLEDSAYYRSVKAEYAFVNKLRTISSNELLRYAESLANGGF</sequence>
<keyword evidence="3" id="KW-0540">Nuclease</keyword>
<evidence type="ECO:0000256" key="4">
    <source>
        <dbReference type="ARBA" id="ARBA00022801"/>
    </source>
</evidence>